<comment type="subcellular location">
    <subcellularLocation>
        <location evidence="1">Cell outer membrane</location>
        <topology evidence="1">Multi-pass membrane protein</topology>
    </subcellularLocation>
</comment>
<keyword evidence="3" id="KW-1134">Transmembrane beta strand</keyword>
<evidence type="ECO:0000313" key="11">
    <source>
        <dbReference type="Proteomes" id="UP000396862"/>
    </source>
</evidence>
<dbReference type="Pfam" id="PF03349">
    <property type="entry name" value="Toluene_X"/>
    <property type="match status" value="1"/>
</dbReference>
<keyword evidence="5" id="KW-0732">Signal</keyword>
<evidence type="ECO:0000256" key="6">
    <source>
        <dbReference type="ARBA" id="ARBA00023136"/>
    </source>
</evidence>
<dbReference type="PANTHER" id="PTHR35093">
    <property type="entry name" value="OUTER MEMBRANE PROTEIN NMB0088-RELATED"/>
    <property type="match status" value="1"/>
</dbReference>
<protein>
    <submittedName>
        <fullName evidence="8">Hemin receptor</fullName>
    </submittedName>
    <submittedName>
        <fullName evidence="9">Outer membrane protein transport protein (OMPP1/FadL/TodX)</fullName>
    </submittedName>
</protein>
<evidence type="ECO:0000256" key="4">
    <source>
        <dbReference type="ARBA" id="ARBA00022692"/>
    </source>
</evidence>
<dbReference type="Proteomes" id="UP000396862">
    <property type="component" value="Unassembled WGS sequence"/>
</dbReference>
<dbReference type="EMBL" id="PYGC01000006">
    <property type="protein sequence ID" value="PSK82288.1"/>
    <property type="molecule type" value="Genomic_DNA"/>
</dbReference>
<dbReference type="GO" id="GO:0015483">
    <property type="term" value="F:long-chain fatty acid transporting porin activity"/>
    <property type="evidence" value="ECO:0007669"/>
    <property type="project" value="TreeGrafter"/>
</dbReference>
<dbReference type="GO" id="GO:0009279">
    <property type="term" value="C:cell outer membrane"/>
    <property type="evidence" value="ECO:0007669"/>
    <property type="project" value="UniProtKB-SubCell"/>
</dbReference>
<keyword evidence="11" id="KW-1185">Reference proteome</keyword>
<dbReference type="PANTHER" id="PTHR35093:SF8">
    <property type="entry name" value="OUTER MEMBRANE PROTEIN NMB0088-RELATED"/>
    <property type="match status" value="1"/>
</dbReference>
<evidence type="ECO:0000313" key="10">
    <source>
        <dbReference type="Proteomes" id="UP000240621"/>
    </source>
</evidence>
<dbReference type="InterPro" id="IPR005017">
    <property type="entry name" value="OMPP1/FadL/TodX"/>
</dbReference>
<keyword evidence="4" id="KW-0812">Transmembrane</keyword>
<evidence type="ECO:0000256" key="5">
    <source>
        <dbReference type="ARBA" id="ARBA00022729"/>
    </source>
</evidence>
<dbReference type="AlphaFoldDB" id="A0A2P8CBD9"/>
<dbReference type="SUPFAM" id="SSF56935">
    <property type="entry name" value="Porins"/>
    <property type="match status" value="1"/>
</dbReference>
<evidence type="ECO:0000256" key="1">
    <source>
        <dbReference type="ARBA" id="ARBA00004571"/>
    </source>
</evidence>
<dbReference type="Proteomes" id="UP000240621">
    <property type="component" value="Unassembled WGS sequence"/>
</dbReference>
<comment type="caution">
    <text evidence="9">The sequence shown here is derived from an EMBL/GenBank/DDBJ whole genome shotgun (WGS) entry which is preliminary data.</text>
</comment>
<keyword evidence="6" id="KW-0472">Membrane</keyword>
<keyword evidence="7" id="KW-0998">Cell outer membrane</keyword>
<sequence>MTISALLALTLYASAQYVDQALMLSQQSYGVTARAKAMGSAFGALGGDFSSLSINPAGIAVYRSSEMTFTPDVFRFDKTEATNQGYMADDSKYNFSIANAGYVGTYRPGDTESGLVSVNFGLGFNRLRNFHQNSLSEAMNSPYSRMDAFAQNTNGINYNDLVTTDSYDPYYNGIPWESKMAWENYLIDVANPGNGDDLYNSILYQGETVNQHYAIQREGYINEYVLALGANFSDKFYIGATVGIDDLYYLETSTYGEDGGSNGFGNFDYYNYLRTTGLGFNVKVGMIFRPIPQLRLGAAVHTPTFFNLKENYHSWMSSNLDASVGAGAGSHREETPHGDYKYDLETPFRAIGSVAYQFGKKGLLSVDYEYVNYNNIKLRHGSDGYDFYSENQDINNYYQSIGNIRVGGEYRVTPAISLRGGYEYYGNPYKSTVSGVSQPNSNYQHVTYNGGLGFRFGSTSLDIAYGLTDLTRYNYPFQLNGVQVEPIKYHSMVHDVMFTMAFRF</sequence>
<keyword evidence="8" id="KW-0675">Receptor</keyword>
<proteinExistence type="inferred from homology"/>
<gene>
    <name evidence="9" type="ORF">CLV93_10632</name>
    <name evidence="8" type="ORF">JCM18694_32090</name>
</gene>
<evidence type="ECO:0000313" key="9">
    <source>
        <dbReference type="EMBL" id="PSK82288.1"/>
    </source>
</evidence>
<evidence type="ECO:0000256" key="3">
    <source>
        <dbReference type="ARBA" id="ARBA00022452"/>
    </source>
</evidence>
<reference evidence="9 10" key="1">
    <citation type="submission" date="2018-03" db="EMBL/GenBank/DDBJ databases">
        <title>Genomic Encyclopedia of Archaeal and Bacterial Type Strains, Phase II (KMG-II): from individual species to whole genera.</title>
        <authorList>
            <person name="Goeker M."/>
        </authorList>
    </citation>
    <scope>NUCLEOTIDE SEQUENCE [LARGE SCALE GENOMIC DNA]</scope>
    <source>
        <strain evidence="9 10">DSM 27267</strain>
    </source>
</reference>
<evidence type="ECO:0000256" key="2">
    <source>
        <dbReference type="ARBA" id="ARBA00008163"/>
    </source>
</evidence>
<evidence type="ECO:0000256" key="7">
    <source>
        <dbReference type="ARBA" id="ARBA00023237"/>
    </source>
</evidence>
<evidence type="ECO:0000313" key="8">
    <source>
        <dbReference type="EMBL" id="GET22963.1"/>
    </source>
</evidence>
<reference evidence="8 11" key="2">
    <citation type="submission" date="2019-10" db="EMBL/GenBank/DDBJ databases">
        <title>Prolixibacter strains distinguished by the presence of nitrate reductase genes were adept at nitrate-dependent anaerobic corrosion of metallic iron and carbon steel.</title>
        <authorList>
            <person name="Iino T."/>
            <person name="Shono N."/>
            <person name="Ito K."/>
            <person name="Nakamura R."/>
            <person name="Sueoka K."/>
            <person name="Harayama S."/>
            <person name="Ohkuma M."/>
        </authorList>
    </citation>
    <scope>NUCLEOTIDE SEQUENCE [LARGE SCALE GENOMIC DNA]</scope>
    <source>
        <strain evidence="8 11">MIC1-1</strain>
    </source>
</reference>
<accession>A0A2P8CBD9</accession>
<comment type="similarity">
    <text evidence="2">Belongs to the OmpP1/FadL family.</text>
</comment>
<dbReference type="EMBL" id="BLAU01000001">
    <property type="protein sequence ID" value="GET22963.1"/>
    <property type="molecule type" value="Genomic_DNA"/>
</dbReference>
<dbReference type="Gene3D" id="2.40.160.60">
    <property type="entry name" value="Outer membrane protein transport protein (OMPP1/FadL/TodX)"/>
    <property type="match status" value="1"/>
</dbReference>
<name>A0A2P8CBD9_9BACT</name>
<organism evidence="9 10">
    <name type="scientific">Prolixibacter denitrificans</name>
    <dbReference type="NCBI Taxonomy" id="1541063"/>
    <lineage>
        <taxon>Bacteria</taxon>
        <taxon>Pseudomonadati</taxon>
        <taxon>Bacteroidota</taxon>
        <taxon>Bacteroidia</taxon>
        <taxon>Marinilabiliales</taxon>
        <taxon>Prolixibacteraceae</taxon>
        <taxon>Prolixibacter</taxon>
    </lineage>
</organism>